<organism evidence="2 3">
    <name type="scientific">Ohtaekwangia koreensis</name>
    <dbReference type="NCBI Taxonomy" id="688867"/>
    <lineage>
        <taxon>Bacteria</taxon>
        <taxon>Pseudomonadati</taxon>
        <taxon>Bacteroidota</taxon>
        <taxon>Cytophagia</taxon>
        <taxon>Cytophagales</taxon>
        <taxon>Fulvivirgaceae</taxon>
        <taxon>Ohtaekwangia</taxon>
    </lineage>
</organism>
<reference evidence="2 3" key="1">
    <citation type="submission" date="2017-02" db="EMBL/GenBank/DDBJ databases">
        <authorList>
            <person name="Peterson S.W."/>
        </authorList>
    </citation>
    <scope>NUCLEOTIDE SEQUENCE [LARGE SCALE GENOMIC DNA]</scope>
    <source>
        <strain evidence="2 3">DSM 25262</strain>
    </source>
</reference>
<dbReference type="SUPFAM" id="SSF47413">
    <property type="entry name" value="lambda repressor-like DNA-binding domains"/>
    <property type="match status" value="1"/>
</dbReference>
<dbReference type="OrthoDB" id="7865033at2"/>
<dbReference type="Proteomes" id="UP000190961">
    <property type="component" value="Unassembled WGS sequence"/>
</dbReference>
<dbReference type="Gene3D" id="1.10.260.40">
    <property type="entry name" value="lambda repressor-like DNA-binding domains"/>
    <property type="match status" value="1"/>
</dbReference>
<evidence type="ECO:0000259" key="1">
    <source>
        <dbReference type="PROSITE" id="PS50943"/>
    </source>
</evidence>
<evidence type="ECO:0000313" key="3">
    <source>
        <dbReference type="Proteomes" id="UP000190961"/>
    </source>
</evidence>
<protein>
    <submittedName>
        <fullName evidence="2">DNA-binding transcriptional regulator, XRE-family HTH domain</fullName>
    </submittedName>
</protein>
<dbReference type="EMBL" id="FUZU01000002">
    <property type="protein sequence ID" value="SKC72169.1"/>
    <property type="molecule type" value="Genomic_DNA"/>
</dbReference>
<dbReference type="PROSITE" id="PS50943">
    <property type="entry name" value="HTH_CROC1"/>
    <property type="match status" value="1"/>
</dbReference>
<dbReference type="STRING" id="688867.SAMN05660236_2730"/>
<dbReference type="InterPro" id="IPR010982">
    <property type="entry name" value="Lambda_DNA-bd_dom_sf"/>
</dbReference>
<dbReference type="SMART" id="SM00530">
    <property type="entry name" value="HTH_XRE"/>
    <property type="match status" value="1"/>
</dbReference>
<proteinExistence type="predicted"/>
<dbReference type="RefSeq" id="WP_079687313.1">
    <property type="nucleotide sequence ID" value="NZ_FUZU01000002.1"/>
</dbReference>
<dbReference type="AlphaFoldDB" id="A0A1T5L924"/>
<dbReference type="InterPro" id="IPR001387">
    <property type="entry name" value="Cro/C1-type_HTH"/>
</dbReference>
<name>A0A1T5L924_9BACT</name>
<accession>A0A1T5L924</accession>
<sequence>MAFKEINRIKVVLVEKRRTNKWLAEELGMNTTTISRWCRNDVQPPLETLVEVARLLDVDIRELLVPTKK</sequence>
<dbReference type="Pfam" id="PF01381">
    <property type="entry name" value="HTH_3"/>
    <property type="match status" value="1"/>
</dbReference>
<gene>
    <name evidence="2" type="ORF">SAMN05660236_2730</name>
</gene>
<keyword evidence="2" id="KW-0238">DNA-binding</keyword>
<keyword evidence="3" id="KW-1185">Reference proteome</keyword>
<dbReference type="CDD" id="cd00093">
    <property type="entry name" value="HTH_XRE"/>
    <property type="match status" value="1"/>
</dbReference>
<feature type="domain" description="HTH cro/C1-type" evidence="1">
    <location>
        <begin position="23"/>
        <end position="63"/>
    </location>
</feature>
<evidence type="ECO:0000313" key="2">
    <source>
        <dbReference type="EMBL" id="SKC72169.1"/>
    </source>
</evidence>
<dbReference type="GO" id="GO:0003677">
    <property type="term" value="F:DNA binding"/>
    <property type="evidence" value="ECO:0007669"/>
    <property type="project" value="UniProtKB-KW"/>
</dbReference>